<accession>A0A3N2C3G2</accession>
<name>A0A3N2C3G2_9MICO</name>
<reference evidence="2 3" key="1">
    <citation type="submission" date="2018-11" db="EMBL/GenBank/DDBJ databases">
        <title>Sequencing the genomes of 1000 actinobacteria strains.</title>
        <authorList>
            <person name="Klenk H.-P."/>
        </authorList>
    </citation>
    <scope>NUCLEOTIDE SEQUENCE [LARGE SCALE GENOMIC DNA]</scope>
    <source>
        <strain evidence="2 3">DSM 14012</strain>
    </source>
</reference>
<dbReference type="GO" id="GO:0016811">
    <property type="term" value="F:hydrolase activity, acting on carbon-nitrogen (but not peptide) bonds, in linear amides"/>
    <property type="evidence" value="ECO:0007669"/>
    <property type="project" value="TreeGrafter"/>
</dbReference>
<dbReference type="PANTHER" id="PTHR12993">
    <property type="entry name" value="N-ACETYLGLUCOSAMINYL-PHOSPHATIDYLINOSITOL DE-N-ACETYLASE-RELATED"/>
    <property type="match status" value="1"/>
</dbReference>
<dbReference type="AlphaFoldDB" id="A0A3N2C3G2"/>
<dbReference type="GO" id="GO:0016137">
    <property type="term" value="P:glycoside metabolic process"/>
    <property type="evidence" value="ECO:0007669"/>
    <property type="project" value="UniProtKB-ARBA"/>
</dbReference>
<evidence type="ECO:0000313" key="3">
    <source>
        <dbReference type="Proteomes" id="UP000266915"/>
    </source>
</evidence>
<keyword evidence="3" id="KW-1185">Reference proteome</keyword>
<keyword evidence="1" id="KW-0862">Zinc</keyword>
<protein>
    <submittedName>
        <fullName evidence="2">N-acetyl-1-D-myo-inositol-2-amino-2-deoxy-alpha-D-glucopyranoside deacetylase</fullName>
    </submittedName>
</protein>
<dbReference type="EMBL" id="RKHL01000001">
    <property type="protein sequence ID" value="ROR82041.1"/>
    <property type="molecule type" value="Genomic_DNA"/>
</dbReference>
<evidence type="ECO:0000313" key="2">
    <source>
        <dbReference type="EMBL" id="ROR82041.1"/>
    </source>
</evidence>
<dbReference type="InterPro" id="IPR024078">
    <property type="entry name" value="LmbE-like_dom_sf"/>
</dbReference>
<sequence>MTRGLLPLVDSGRTVLFAHAHPDDETLASGALIAELVDHGARVVLVTATRGERGEVVDGPLRSLAGSAALASHRESELAAACRTLGVAEQFWLGTSPAARPETSTRYVDSGMRWVREGLAGPADDVSPGAFSLAPLDDVADDLVALIGHVSPDLVISYDHGGGYGHPDHLRMHEAAIVAARRSGVPFAELVHHRTDLEPLGDDAVWFPLAHRLPIVAAALAEHASQLTVDGEQLVHSGGQREDITTSVGLRLRSR</sequence>
<organism evidence="2 3">
    <name type="scientific">Plantibacter flavus</name>
    <dbReference type="NCBI Taxonomy" id="150123"/>
    <lineage>
        <taxon>Bacteria</taxon>
        <taxon>Bacillati</taxon>
        <taxon>Actinomycetota</taxon>
        <taxon>Actinomycetes</taxon>
        <taxon>Micrococcales</taxon>
        <taxon>Microbacteriaceae</taxon>
        <taxon>Plantibacter</taxon>
    </lineage>
</organism>
<dbReference type="Gene3D" id="3.40.50.10320">
    <property type="entry name" value="LmbE-like"/>
    <property type="match status" value="1"/>
</dbReference>
<dbReference type="RefSeq" id="WP_085514364.1">
    <property type="nucleotide sequence ID" value="NZ_FXAP01000009.1"/>
</dbReference>
<evidence type="ECO:0000256" key="1">
    <source>
        <dbReference type="ARBA" id="ARBA00022833"/>
    </source>
</evidence>
<dbReference type="Proteomes" id="UP000266915">
    <property type="component" value="Unassembled WGS sequence"/>
</dbReference>
<dbReference type="PANTHER" id="PTHR12993:SF26">
    <property type="entry name" value="1D-MYO-INOSITOL 2-ACETAMIDO-2-DEOXY-ALPHA-D-GLUCOPYRANOSIDE DEACETYLASE"/>
    <property type="match status" value="1"/>
</dbReference>
<gene>
    <name evidence="2" type="ORF">EDD42_2123</name>
</gene>
<dbReference type="Pfam" id="PF02585">
    <property type="entry name" value="PIG-L"/>
    <property type="match status" value="1"/>
</dbReference>
<proteinExistence type="predicted"/>
<dbReference type="SUPFAM" id="SSF102588">
    <property type="entry name" value="LmbE-like"/>
    <property type="match status" value="1"/>
</dbReference>
<comment type="caution">
    <text evidence="2">The sequence shown here is derived from an EMBL/GenBank/DDBJ whole genome shotgun (WGS) entry which is preliminary data.</text>
</comment>
<dbReference type="InterPro" id="IPR003737">
    <property type="entry name" value="GlcNAc_PI_deacetylase-related"/>
</dbReference>